<comment type="similarity">
    <text evidence="3">Belongs to the PIGG/PIGN/PIGO family. PIGO subfamily.</text>
</comment>
<evidence type="ECO:0000256" key="7">
    <source>
        <dbReference type="ARBA" id="ARBA00022824"/>
    </source>
</evidence>
<sequence>MKKLYQISIFLWLLILYGIGLYFFYTGFFLKRIEIHNNSTCNDVKPIYNFIFKEFNTCNISSPTEVQKEICKFYRTLTKLYEEDNVCWYPPKYKKIVILLIDALKYDFGKYNDTIGSCKEVGCQYYHNKLPIFRELEKKGLILKLIADPPTTTLQRLKGLTTGSLPTFIDISSNFAGTEIMEDNLINQVTRQGKKVIFMGDDTWKDLFPNKFHRQYFYPSFNVKDLDTVDAGIASHLGTELESRDWELLVAHFLGVDHCGHTFGPAHPAMARKLGQLDQLIRSVFYTGFWCDVCGRDEVVPRLQPDTLLAVLSDHGMTSTGDHGGESPDETSAFFLAYSPSISSSLPSPRLEVPQVDVVPTLTVLLGVPIPFSSLGLPLPELVDHPDFSASPLQRGLYRALVTSTALHQMAAYLHEAGQSNHISGTDPFADVLDQWRHLLSRPSDMAWTLSQVDQLHAWLHLQGHNFREACRLKWAEFDQAAVWYGIATFASALSLNFLLLGDLRPLEHCLSRSRLRVYLWSIFVLPVVTLAVSFWLYVPSLLLLVLVPQVVLVWRFLRQLVVHARLSSLFTGRLNQLAVLILVVEFGLHFSNSLVLYEDRVTLYLTSTLLAAISLGGLQQSGRWRQLGVAGLCLAAVRCGPLFYKCREMQLDCVNSPLLTPAAHLPASWEALRYGRLALPVATVGSMVLGMMVWARRDFDPDSPSLLCLFYGLPFTALLLSAHWVVRLAPPQVLQALLPQHQVLDMSWPGCFLSPLNQSIKSIDIHSEVECISAFGPEFRCSFLREVSTKVYWNVRELSCSDEKEQQEELWQYLPRGVLLLCGLLTATVSGLPPASSLATLVLLAALALCLTLEDGLVPGLGVCLLWPLSVALTSTPGPRKVPEVPLYTVVAAFLLSWHGFFSTGHQTVLSAIHWGAATLASNPDSSYLLPAILVLLETFGTFFLAGLALPMASLVRYPIPSPLQSHLRLLFCLALKVLGSMLAGWHLRRHLMTWGTFAPNLMFVALASAAAVLGQLISLLMTAFRLSAGTSSHKEGQEQQDKASYQILCVPPVRTGRPRLCAINVQN</sequence>
<feature type="transmembrane region" description="Helical" evidence="11">
    <location>
        <begin position="886"/>
        <end position="903"/>
    </location>
</feature>
<evidence type="ECO:0000256" key="10">
    <source>
        <dbReference type="ARBA" id="ARBA00023180"/>
    </source>
</evidence>
<evidence type="ECO:0000256" key="9">
    <source>
        <dbReference type="ARBA" id="ARBA00023136"/>
    </source>
</evidence>
<feature type="transmembrane region" description="Helical" evidence="11">
    <location>
        <begin position="602"/>
        <end position="619"/>
    </location>
</feature>
<dbReference type="Pfam" id="PF01663">
    <property type="entry name" value="Phosphodiest"/>
    <property type="match status" value="1"/>
</dbReference>
<feature type="transmembrane region" description="Helical" evidence="11">
    <location>
        <begin position="969"/>
        <end position="987"/>
    </location>
</feature>
<keyword evidence="10" id="KW-0325">Glycoprotein</keyword>
<keyword evidence="6 11" id="KW-0812">Transmembrane</keyword>
<dbReference type="InterPro" id="IPR037675">
    <property type="entry name" value="PIG-O_N"/>
</dbReference>
<dbReference type="InterPro" id="IPR002591">
    <property type="entry name" value="Phosphodiest/P_Trfase"/>
</dbReference>
<protein>
    <submittedName>
        <fullName evidence="12">PIGO</fullName>
    </submittedName>
</protein>
<name>A0ABY6KXE2_9ARAC</name>
<accession>A0ABY6KXE2</accession>
<dbReference type="InterPro" id="IPR039524">
    <property type="entry name" value="PIGO/GPI13"/>
</dbReference>
<feature type="transmembrane region" description="Helical" evidence="11">
    <location>
        <begin position="678"/>
        <end position="696"/>
    </location>
</feature>
<keyword evidence="13" id="KW-1185">Reference proteome</keyword>
<organism evidence="12 13">
    <name type="scientific">Cordylochernes scorpioides</name>
    <dbReference type="NCBI Taxonomy" id="51811"/>
    <lineage>
        <taxon>Eukaryota</taxon>
        <taxon>Metazoa</taxon>
        <taxon>Ecdysozoa</taxon>
        <taxon>Arthropoda</taxon>
        <taxon>Chelicerata</taxon>
        <taxon>Arachnida</taxon>
        <taxon>Pseudoscorpiones</taxon>
        <taxon>Cheliferoidea</taxon>
        <taxon>Chernetidae</taxon>
        <taxon>Cordylochernes</taxon>
    </lineage>
</organism>
<dbReference type="PANTHER" id="PTHR23071:SF1">
    <property type="entry name" value="GPI ETHANOLAMINE PHOSPHATE TRANSFERASE 3"/>
    <property type="match status" value="1"/>
</dbReference>
<keyword evidence="5" id="KW-0808">Transferase</keyword>
<feature type="transmembrane region" description="Helical" evidence="11">
    <location>
        <begin position="819"/>
        <end position="845"/>
    </location>
</feature>
<dbReference type="Proteomes" id="UP001235939">
    <property type="component" value="Chromosome 10"/>
</dbReference>
<evidence type="ECO:0000256" key="1">
    <source>
        <dbReference type="ARBA" id="ARBA00004477"/>
    </source>
</evidence>
<evidence type="ECO:0000256" key="5">
    <source>
        <dbReference type="ARBA" id="ARBA00022679"/>
    </source>
</evidence>
<dbReference type="SUPFAM" id="SSF53649">
    <property type="entry name" value="Alkaline phosphatase-like"/>
    <property type="match status" value="1"/>
</dbReference>
<feature type="transmembrane region" description="Helical" evidence="11">
    <location>
        <begin position="7"/>
        <end position="30"/>
    </location>
</feature>
<keyword evidence="8 11" id="KW-1133">Transmembrane helix</keyword>
<dbReference type="CDD" id="cd16023">
    <property type="entry name" value="GPI_EPT_3"/>
    <property type="match status" value="1"/>
</dbReference>
<comment type="pathway">
    <text evidence="2">Glycolipid biosynthesis; glycosylphosphatidylinositol-anchor biosynthesis.</text>
</comment>
<evidence type="ECO:0000256" key="4">
    <source>
        <dbReference type="ARBA" id="ARBA00022502"/>
    </source>
</evidence>
<evidence type="ECO:0000313" key="13">
    <source>
        <dbReference type="Proteomes" id="UP001235939"/>
    </source>
</evidence>
<feature type="transmembrane region" description="Helical" evidence="11">
    <location>
        <begin position="578"/>
        <end position="596"/>
    </location>
</feature>
<feature type="transmembrane region" description="Helical" evidence="11">
    <location>
        <begin position="482"/>
        <end position="504"/>
    </location>
</feature>
<comment type="subcellular location">
    <subcellularLocation>
        <location evidence="1">Endoplasmic reticulum membrane</location>
        <topology evidence="1">Multi-pass membrane protein</topology>
    </subcellularLocation>
</comment>
<keyword evidence="4" id="KW-0337">GPI-anchor biosynthesis</keyword>
<dbReference type="InterPro" id="IPR017850">
    <property type="entry name" value="Alkaline_phosphatase_core_sf"/>
</dbReference>
<dbReference type="EMBL" id="CP092872">
    <property type="protein sequence ID" value="UYV73533.1"/>
    <property type="molecule type" value="Genomic_DNA"/>
</dbReference>
<dbReference type="Gene3D" id="3.40.720.10">
    <property type="entry name" value="Alkaline Phosphatase, subunit A"/>
    <property type="match status" value="1"/>
</dbReference>
<evidence type="ECO:0000256" key="8">
    <source>
        <dbReference type="ARBA" id="ARBA00022989"/>
    </source>
</evidence>
<dbReference type="PANTHER" id="PTHR23071">
    <property type="entry name" value="PHOSPHATIDYLINOSITOL GLYCAN"/>
    <property type="match status" value="1"/>
</dbReference>
<feature type="transmembrane region" description="Helical" evidence="11">
    <location>
        <begin position="999"/>
        <end position="1026"/>
    </location>
</feature>
<feature type="transmembrane region" description="Helical" evidence="11">
    <location>
        <begin position="708"/>
        <end position="727"/>
    </location>
</feature>
<reference evidence="12 13" key="1">
    <citation type="submission" date="2022-01" db="EMBL/GenBank/DDBJ databases">
        <title>A chromosomal length assembly of Cordylochernes scorpioides.</title>
        <authorList>
            <person name="Zeh D."/>
            <person name="Zeh J."/>
        </authorList>
    </citation>
    <scope>NUCLEOTIDE SEQUENCE [LARGE SCALE GENOMIC DNA]</scope>
    <source>
        <strain evidence="12">IN4F17</strain>
        <tissue evidence="12">Whole Body</tissue>
    </source>
</reference>
<feature type="transmembrane region" description="Helical" evidence="11">
    <location>
        <begin position="929"/>
        <end position="957"/>
    </location>
</feature>
<evidence type="ECO:0000256" key="3">
    <source>
        <dbReference type="ARBA" id="ARBA00008695"/>
    </source>
</evidence>
<evidence type="ECO:0000256" key="6">
    <source>
        <dbReference type="ARBA" id="ARBA00022692"/>
    </source>
</evidence>
<proteinExistence type="inferred from homology"/>
<feature type="transmembrane region" description="Helical" evidence="11">
    <location>
        <begin position="542"/>
        <end position="558"/>
    </location>
</feature>
<gene>
    <name evidence="12" type="ORF">LAZ67_10004013</name>
</gene>
<evidence type="ECO:0000313" key="12">
    <source>
        <dbReference type="EMBL" id="UYV73533.1"/>
    </source>
</evidence>
<feature type="transmembrane region" description="Helical" evidence="11">
    <location>
        <begin position="857"/>
        <end position="874"/>
    </location>
</feature>
<keyword evidence="7" id="KW-0256">Endoplasmic reticulum</keyword>
<evidence type="ECO:0000256" key="11">
    <source>
        <dbReference type="SAM" id="Phobius"/>
    </source>
</evidence>
<evidence type="ECO:0000256" key="2">
    <source>
        <dbReference type="ARBA" id="ARBA00004687"/>
    </source>
</evidence>
<feature type="transmembrane region" description="Helical" evidence="11">
    <location>
        <begin position="516"/>
        <end position="536"/>
    </location>
</feature>
<keyword evidence="9 11" id="KW-0472">Membrane</keyword>